<evidence type="ECO:0000313" key="1">
    <source>
        <dbReference type="EMBL" id="PRQ48914.1"/>
    </source>
</evidence>
<reference evidence="1 2" key="1">
    <citation type="journal article" date="2018" name="Nat. Genet.">
        <title>The Rosa genome provides new insights in the design of modern roses.</title>
        <authorList>
            <person name="Bendahmane M."/>
        </authorList>
    </citation>
    <scope>NUCLEOTIDE SEQUENCE [LARGE SCALE GENOMIC DNA]</scope>
    <source>
        <strain evidence="2">cv. Old Blush</strain>
    </source>
</reference>
<evidence type="ECO:0000313" key="2">
    <source>
        <dbReference type="Proteomes" id="UP000238479"/>
    </source>
</evidence>
<name>A0A2P6RR55_ROSCH</name>
<accession>A0A2P6RR55</accession>
<keyword evidence="2" id="KW-1185">Reference proteome</keyword>
<organism evidence="1 2">
    <name type="scientific">Rosa chinensis</name>
    <name type="common">China rose</name>
    <dbReference type="NCBI Taxonomy" id="74649"/>
    <lineage>
        <taxon>Eukaryota</taxon>
        <taxon>Viridiplantae</taxon>
        <taxon>Streptophyta</taxon>
        <taxon>Embryophyta</taxon>
        <taxon>Tracheophyta</taxon>
        <taxon>Spermatophyta</taxon>
        <taxon>Magnoliopsida</taxon>
        <taxon>eudicotyledons</taxon>
        <taxon>Gunneridae</taxon>
        <taxon>Pentapetalae</taxon>
        <taxon>rosids</taxon>
        <taxon>fabids</taxon>
        <taxon>Rosales</taxon>
        <taxon>Rosaceae</taxon>
        <taxon>Rosoideae</taxon>
        <taxon>Rosoideae incertae sedis</taxon>
        <taxon>Rosa</taxon>
    </lineage>
</organism>
<dbReference type="EMBL" id="PDCK01000040">
    <property type="protein sequence ID" value="PRQ48914.1"/>
    <property type="molecule type" value="Genomic_DNA"/>
</dbReference>
<dbReference type="Proteomes" id="UP000238479">
    <property type="component" value="Chromosome 2"/>
</dbReference>
<proteinExistence type="predicted"/>
<protein>
    <submittedName>
        <fullName evidence="1">Uncharacterized protein</fullName>
    </submittedName>
</protein>
<dbReference type="AlphaFoldDB" id="A0A2P6RR55"/>
<comment type="caution">
    <text evidence="1">The sequence shown here is derived from an EMBL/GenBank/DDBJ whole genome shotgun (WGS) entry which is preliminary data.</text>
</comment>
<gene>
    <name evidence="1" type="ORF">RchiOBHm_Chr2g0116051</name>
</gene>
<sequence>MRVDRCECLTGDVGDGLLERLDLGCLKRLQSVDRWWWIVRRFRRRCLQNFGSRHGLHLREISAAAVLVAGLR</sequence>
<dbReference type="Gramene" id="PRQ48914">
    <property type="protein sequence ID" value="PRQ48914"/>
    <property type="gene ID" value="RchiOBHm_Chr2g0116051"/>
</dbReference>